<dbReference type="InterPro" id="IPR007415">
    <property type="entry name" value="Nitrogenase_MoFe_mat_NifZ"/>
</dbReference>
<sequence length="169" mass="16995">MTSNVYNVGDVVCTVKDLRNDGTYPDPEVAIGEVIVEAGTIGEVINVGLYLQEHIVYAVAFRSGRIVGALERELAVPVDDDGAPLAAQASTPSTPPSRTPAEAGSAQPPAIVELATVQGTGHGDGHGGGHGGGHGDGHGGGCKHGSSNCRKDGDAVAVSAVTGFDEDQV</sequence>
<comment type="caution">
    <text evidence="4">The sequence shown here is derived from an EMBL/GenBank/DDBJ whole genome shotgun (WGS) entry which is preliminary data.</text>
</comment>
<evidence type="ECO:0000256" key="3">
    <source>
        <dbReference type="SAM" id="MobiDB-lite"/>
    </source>
</evidence>
<dbReference type="RefSeq" id="WP_248823501.1">
    <property type="nucleotide sequence ID" value="NZ_JALKFT010000003.1"/>
</dbReference>
<dbReference type="Pfam" id="PF04319">
    <property type="entry name" value="NifZ"/>
    <property type="match status" value="1"/>
</dbReference>
<reference evidence="4 5" key="1">
    <citation type="submission" date="2022-04" db="EMBL/GenBank/DDBJ databases">
        <title>Genome diversity in the genus Frankia.</title>
        <authorList>
            <person name="Carlos-Shanley C."/>
            <person name="Hahn D."/>
        </authorList>
    </citation>
    <scope>NUCLEOTIDE SEQUENCE [LARGE SCALE GENOMIC DNA]</scope>
    <source>
        <strain evidence="4 5">Ag45/Mut15</strain>
    </source>
</reference>
<dbReference type="Proteomes" id="UP001201873">
    <property type="component" value="Unassembled WGS sequence"/>
</dbReference>
<evidence type="ECO:0000313" key="5">
    <source>
        <dbReference type="Proteomes" id="UP001201873"/>
    </source>
</evidence>
<organism evidence="4 5">
    <name type="scientific">Frankia umida</name>
    <dbReference type="NCBI Taxonomy" id="573489"/>
    <lineage>
        <taxon>Bacteria</taxon>
        <taxon>Bacillati</taxon>
        <taxon>Actinomycetota</taxon>
        <taxon>Actinomycetes</taxon>
        <taxon>Frankiales</taxon>
        <taxon>Frankiaceae</taxon>
        <taxon>Frankia</taxon>
    </lineage>
</organism>
<accession>A0ABT0JTU4</accession>
<gene>
    <name evidence="4" type="ORF">MXD59_04105</name>
</gene>
<protein>
    <submittedName>
        <fullName evidence="4">Nitrogen fixation protein NifZ</fullName>
    </submittedName>
</protein>
<evidence type="ECO:0000256" key="2">
    <source>
        <dbReference type="ARBA" id="ARBA00023231"/>
    </source>
</evidence>
<feature type="compositionally biased region" description="Low complexity" evidence="3">
    <location>
        <begin position="83"/>
        <end position="92"/>
    </location>
</feature>
<evidence type="ECO:0000256" key="1">
    <source>
        <dbReference type="ARBA" id="ARBA00008027"/>
    </source>
</evidence>
<keyword evidence="5" id="KW-1185">Reference proteome</keyword>
<keyword evidence="2" id="KW-0535">Nitrogen fixation</keyword>
<name>A0ABT0JTU4_9ACTN</name>
<feature type="compositionally biased region" description="Basic and acidic residues" evidence="3">
    <location>
        <begin position="123"/>
        <end position="137"/>
    </location>
</feature>
<feature type="region of interest" description="Disordered" evidence="3">
    <location>
        <begin position="81"/>
        <end position="106"/>
    </location>
</feature>
<comment type="similarity">
    <text evidence="1">Belongs to the NifZ family.</text>
</comment>
<feature type="region of interest" description="Disordered" evidence="3">
    <location>
        <begin position="118"/>
        <end position="151"/>
    </location>
</feature>
<dbReference type="EMBL" id="JALKFT010000003">
    <property type="protein sequence ID" value="MCK9874972.1"/>
    <property type="molecule type" value="Genomic_DNA"/>
</dbReference>
<proteinExistence type="inferred from homology"/>
<evidence type="ECO:0000313" key="4">
    <source>
        <dbReference type="EMBL" id="MCK9874972.1"/>
    </source>
</evidence>